<dbReference type="CDD" id="cd04301">
    <property type="entry name" value="NAT_SF"/>
    <property type="match status" value="1"/>
</dbReference>
<keyword evidence="2" id="KW-0808">Transferase</keyword>
<dbReference type="AlphaFoldDB" id="A0AAU7N022"/>
<sequence length="146" mass="16959">MQVSIKTFDELSIHELYQILRLRSEVFVVEQDCVYQDVDNKDQKALHVIGLKEDEVVAYTRVFKPGDYFKNVSIGRVVVCQDQRKYGLGKQIMLATMAAIDQRFPNKPIEISAQSYLLKFYTDLGFSAFGEEYLEDGIPHRRMLKK</sequence>
<protein>
    <submittedName>
        <fullName evidence="2">GNAT family N-acetyltransferase</fullName>
        <ecNumber evidence="2">2.3.1.-</ecNumber>
    </submittedName>
</protein>
<dbReference type="SUPFAM" id="SSF55729">
    <property type="entry name" value="Acyl-CoA N-acyltransferases (Nat)"/>
    <property type="match status" value="1"/>
</dbReference>
<dbReference type="Pfam" id="PF13673">
    <property type="entry name" value="Acetyltransf_10"/>
    <property type="match status" value="1"/>
</dbReference>
<dbReference type="Gene3D" id="3.40.630.30">
    <property type="match status" value="1"/>
</dbReference>
<keyword evidence="2" id="KW-0012">Acyltransferase</keyword>
<dbReference type="KEGG" id="fld:ABNE31_02685"/>
<dbReference type="InterPro" id="IPR000182">
    <property type="entry name" value="GNAT_dom"/>
</dbReference>
<gene>
    <name evidence="2" type="ORF">ABNE31_02685</name>
</gene>
<name>A0AAU7N022_9FLAO</name>
<dbReference type="PROSITE" id="PS51186">
    <property type="entry name" value="GNAT"/>
    <property type="match status" value="1"/>
</dbReference>
<feature type="domain" description="N-acetyltransferase" evidence="1">
    <location>
        <begin position="6"/>
        <end position="146"/>
    </location>
</feature>
<proteinExistence type="predicted"/>
<organism evidence="2">
    <name type="scientific">Flagellimonas sp. MMG031</name>
    <dbReference type="NCBI Taxonomy" id="3158549"/>
    <lineage>
        <taxon>Bacteria</taxon>
        <taxon>Pseudomonadati</taxon>
        <taxon>Bacteroidota</taxon>
        <taxon>Flavobacteriia</taxon>
        <taxon>Flavobacteriales</taxon>
        <taxon>Flavobacteriaceae</taxon>
        <taxon>Flagellimonas</taxon>
    </lineage>
</organism>
<evidence type="ECO:0000313" key="2">
    <source>
        <dbReference type="EMBL" id="XBQ23832.1"/>
    </source>
</evidence>
<dbReference type="RefSeq" id="WP_349352280.1">
    <property type="nucleotide sequence ID" value="NZ_CP157804.1"/>
</dbReference>
<dbReference type="InterPro" id="IPR016181">
    <property type="entry name" value="Acyl_CoA_acyltransferase"/>
</dbReference>
<accession>A0AAU7N022</accession>
<dbReference type="GO" id="GO:0016747">
    <property type="term" value="F:acyltransferase activity, transferring groups other than amino-acyl groups"/>
    <property type="evidence" value="ECO:0007669"/>
    <property type="project" value="InterPro"/>
</dbReference>
<reference evidence="2" key="1">
    <citation type="submission" date="2024-05" db="EMBL/GenBank/DDBJ databases">
        <title>Draft Genome Sequences of Flagellimonas sp. MMG031 and Marinobacter sp. MMG032 Isolated from the dinoflagellate Symbiodinium pilosum.</title>
        <authorList>
            <person name="Shikuma N.J."/>
            <person name="Farrell M.V."/>
        </authorList>
    </citation>
    <scope>NUCLEOTIDE SEQUENCE</scope>
    <source>
        <strain evidence="2">MMG031</strain>
    </source>
</reference>
<dbReference type="EMBL" id="CP157804">
    <property type="protein sequence ID" value="XBQ23832.1"/>
    <property type="molecule type" value="Genomic_DNA"/>
</dbReference>
<dbReference type="EC" id="2.3.1.-" evidence="2"/>
<evidence type="ECO:0000259" key="1">
    <source>
        <dbReference type="PROSITE" id="PS51186"/>
    </source>
</evidence>